<evidence type="ECO:0000256" key="9">
    <source>
        <dbReference type="ARBA" id="ARBA00023136"/>
    </source>
</evidence>
<comment type="subcellular location">
    <subcellularLocation>
        <location evidence="1 10">Endoplasmic reticulum membrane</location>
        <topology evidence="1 10">Multi-pass membrane protein</topology>
    </subcellularLocation>
</comment>
<sequence length="490" mass="54552">MEEAWVERRQGTAAWWVCAAAVVVRVAVGLHSYSGRGDTPKFGDYEAQRHWMEITLNLPVGEWYVDTKDNDLGYWGIDYPPLSAYQSWLHGLLLLLLEPQAVALGESRGYETGTSKVLMRATALASDVSLMFPAAILAMRAVYPGERARDRLWALALVLFHPSFVLIDHGHFQYNCISLGLTAGAVACLWRGRQYAGSFLYVLALNHKHMSLYYALAFFSYLLGGALRRPGLVQKFTTVCLLGLTVVLTFALVWFPFLREPGMAFKVLGRLVPLRRGVFEDYVSNFWCVSHVLIKWKRLFANEVMANISALATMAACAPSVVHQVLWPSKKGFLICMLNCSLAFYLFSFQVHEKSILLPCLPSALLVLENPMHAVYFALVSTFSMLPLLVKDGLVVAYGGCLIIFCAVAGLRTDLLRPAWMKTPLAASAAIGVALSALKVAGEPPASLPYLFDLFISAFAFVHFAGFFVFWNWKLWTSYKVADKVVAKME</sequence>
<gene>
    <name evidence="11" type="ORF">A3770_01p05950</name>
</gene>
<keyword evidence="5 10" id="KW-0808">Transferase</keyword>
<feature type="transmembrane region" description="Helical" evidence="10">
    <location>
        <begin position="239"/>
        <end position="257"/>
    </location>
</feature>
<feature type="transmembrane region" description="Helical" evidence="10">
    <location>
        <begin position="333"/>
        <end position="352"/>
    </location>
</feature>
<evidence type="ECO:0000256" key="5">
    <source>
        <dbReference type="ARBA" id="ARBA00022679"/>
    </source>
</evidence>
<evidence type="ECO:0000256" key="1">
    <source>
        <dbReference type="ARBA" id="ARBA00004477"/>
    </source>
</evidence>
<keyword evidence="8 10" id="KW-1133">Transmembrane helix</keyword>
<evidence type="ECO:0000256" key="3">
    <source>
        <dbReference type="ARBA" id="ARBA00008715"/>
    </source>
</evidence>
<evidence type="ECO:0000256" key="8">
    <source>
        <dbReference type="ARBA" id="ARBA00022989"/>
    </source>
</evidence>
<keyword evidence="12" id="KW-1185">Reference proteome</keyword>
<protein>
    <recommendedName>
        <fullName evidence="10">Alpha-1,3-glucosyltransferase</fullName>
        <ecNumber evidence="10">2.4.1.-</ecNumber>
    </recommendedName>
</protein>
<dbReference type="GO" id="GO:0042281">
    <property type="term" value="F:dolichyl pyrophosphate Man9GlcNAc2 alpha-1,3-glucosyltransferase activity"/>
    <property type="evidence" value="ECO:0007669"/>
    <property type="project" value="TreeGrafter"/>
</dbReference>
<keyword evidence="7 10" id="KW-0256">Endoplasmic reticulum</keyword>
<dbReference type="Pfam" id="PF03155">
    <property type="entry name" value="Alg6_Alg8"/>
    <property type="match status" value="1"/>
</dbReference>
<evidence type="ECO:0000256" key="4">
    <source>
        <dbReference type="ARBA" id="ARBA00022676"/>
    </source>
</evidence>
<dbReference type="OrthoDB" id="4983at2759"/>
<keyword evidence="4 10" id="KW-0328">Glycosyltransferase</keyword>
<evidence type="ECO:0000313" key="11">
    <source>
        <dbReference type="EMBL" id="QDZ18077.1"/>
    </source>
</evidence>
<name>A0A5B8MC91_9CHLO</name>
<keyword evidence="9 10" id="KW-0472">Membrane</keyword>
<evidence type="ECO:0000256" key="7">
    <source>
        <dbReference type="ARBA" id="ARBA00022824"/>
    </source>
</evidence>
<dbReference type="EMBL" id="CP031034">
    <property type="protein sequence ID" value="QDZ18077.1"/>
    <property type="molecule type" value="Genomic_DNA"/>
</dbReference>
<feature type="transmembrane region" description="Helical" evidence="10">
    <location>
        <begin position="117"/>
        <end position="139"/>
    </location>
</feature>
<feature type="transmembrane region" description="Helical" evidence="10">
    <location>
        <begin position="450"/>
        <end position="471"/>
    </location>
</feature>
<evidence type="ECO:0000313" key="12">
    <source>
        <dbReference type="Proteomes" id="UP000316726"/>
    </source>
</evidence>
<proteinExistence type="inferred from homology"/>
<dbReference type="STRING" id="1764295.A0A5B8MC91"/>
<feature type="transmembrane region" description="Helical" evidence="10">
    <location>
        <begin position="212"/>
        <end position="227"/>
    </location>
</feature>
<feature type="transmembrane region" description="Helical" evidence="10">
    <location>
        <begin position="12"/>
        <end position="33"/>
    </location>
</feature>
<dbReference type="InterPro" id="IPR004856">
    <property type="entry name" value="Glyco_trans_ALG6/ALG8"/>
</dbReference>
<comment type="similarity">
    <text evidence="3 10">Belongs to the ALG6/ALG8 glucosyltransferase family.</text>
</comment>
<accession>A0A5B8MC91</accession>
<keyword evidence="6 10" id="KW-0812">Transmembrane</keyword>
<comment type="pathway">
    <text evidence="2 10">Protein modification; protein glycosylation.</text>
</comment>
<organism evidence="11 12">
    <name type="scientific">Chloropicon primus</name>
    <dbReference type="NCBI Taxonomy" id="1764295"/>
    <lineage>
        <taxon>Eukaryota</taxon>
        <taxon>Viridiplantae</taxon>
        <taxon>Chlorophyta</taxon>
        <taxon>Chloropicophyceae</taxon>
        <taxon>Chloropicales</taxon>
        <taxon>Chloropicaceae</taxon>
        <taxon>Chloropicon</taxon>
    </lineage>
</organism>
<evidence type="ECO:0000256" key="6">
    <source>
        <dbReference type="ARBA" id="ARBA00022692"/>
    </source>
</evidence>
<dbReference type="Proteomes" id="UP000316726">
    <property type="component" value="Chromosome 1"/>
</dbReference>
<reference evidence="11 12" key="1">
    <citation type="submission" date="2018-07" db="EMBL/GenBank/DDBJ databases">
        <title>The complete nuclear genome of the prasinophyte Chloropicon primus (CCMP1205).</title>
        <authorList>
            <person name="Pombert J.-F."/>
            <person name="Otis C."/>
            <person name="Turmel M."/>
            <person name="Lemieux C."/>
        </authorList>
    </citation>
    <scope>NUCLEOTIDE SEQUENCE [LARGE SCALE GENOMIC DNA]</scope>
    <source>
        <strain evidence="11 12">CCMP1205</strain>
    </source>
</reference>
<evidence type="ECO:0000256" key="2">
    <source>
        <dbReference type="ARBA" id="ARBA00004922"/>
    </source>
</evidence>
<dbReference type="PANTHER" id="PTHR12413">
    <property type="entry name" value="DOLICHYL GLYCOSYLTRANSFERASE"/>
    <property type="match status" value="1"/>
</dbReference>
<feature type="transmembrane region" description="Helical" evidence="10">
    <location>
        <begin position="395"/>
        <end position="413"/>
    </location>
</feature>
<evidence type="ECO:0000256" key="10">
    <source>
        <dbReference type="RuleBase" id="RU363110"/>
    </source>
</evidence>
<dbReference type="GO" id="GO:0005789">
    <property type="term" value="C:endoplasmic reticulum membrane"/>
    <property type="evidence" value="ECO:0007669"/>
    <property type="project" value="UniProtKB-SubCell"/>
</dbReference>
<dbReference type="EC" id="2.4.1.-" evidence="10"/>
<dbReference type="UniPathway" id="UPA00378"/>
<dbReference type="AlphaFoldDB" id="A0A5B8MC91"/>
<feature type="transmembrane region" description="Helical" evidence="10">
    <location>
        <begin position="304"/>
        <end position="326"/>
    </location>
</feature>
<feature type="transmembrane region" description="Helical" evidence="10">
    <location>
        <begin position="372"/>
        <end position="390"/>
    </location>
</feature>
<dbReference type="PANTHER" id="PTHR12413:SF1">
    <property type="entry name" value="DOLICHYL PYROPHOSPHATE MAN9GLCNAC2 ALPHA-1,3-GLUCOSYLTRANSFERASE"/>
    <property type="match status" value="1"/>
</dbReference>
<feature type="transmembrane region" description="Helical" evidence="10">
    <location>
        <begin position="151"/>
        <end position="167"/>
    </location>
</feature>